<keyword evidence="3" id="KW-1185">Reference proteome</keyword>
<evidence type="ECO:0000313" key="2">
    <source>
        <dbReference type="EMBL" id="RUS57614.1"/>
    </source>
</evidence>
<dbReference type="PROSITE" id="PS50880">
    <property type="entry name" value="TOPRIM"/>
    <property type="match status" value="1"/>
</dbReference>
<dbReference type="EMBL" id="JTFC01000017">
    <property type="protein sequence ID" value="RUS57614.1"/>
    <property type="molecule type" value="Genomic_DNA"/>
</dbReference>
<dbReference type="PANTHER" id="PTHR39156:SF2">
    <property type="entry name" value="DNA PRIMASE (BACTERIAL TYPE) AND SMALL PRIMASE-LIKE PROTEINS"/>
    <property type="match status" value="1"/>
</dbReference>
<gene>
    <name evidence="2" type="ORF">QI30_05050</name>
</gene>
<dbReference type="Gene3D" id="3.40.1360.10">
    <property type="match status" value="1"/>
</dbReference>
<dbReference type="InterPro" id="IPR006171">
    <property type="entry name" value="TOPRIM_dom"/>
</dbReference>
<dbReference type="Proteomes" id="UP000288623">
    <property type="component" value="Unassembled WGS sequence"/>
</dbReference>
<dbReference type="GO" id="GO:0006364">
    <property type="term" value="P:rRNA processing"/>
    <property type="evidence" value="ECO:0007669"/>
    <property type="project" value="TreeGrafter"/>
</dbReference>
<dbReference type="AlphaFoldDB" id="A0A433RWG1"/>
<reference evidence="2 3" key="1">
    <citation type="submission" date="2014-11" db="EMBL/GenBank/DDBJ databases">
        <title>Genome sequence and analysis of novel Kurthia sp.</title>
        <authorList>
            <person name="Lawson J.N."/>
            <person name="Gonzalez J.E."/>
            <person name="Rinauldi L."/>
            <person name="Xuan Z."/>
            <person name="Firman A."/>
            <person name="Shaddox L."/>
            <person name="Trudeau A."/>
            <person name="Shah S."/>
            <person name="Reiman D."/>
        </authorList>
    </citation>
    <scope>NUCLEOTIDE SEQUENCE [LARGE SCALE GENOMIC DNA]</scope>
    <source>
        <strain evidence="2 3">3B1D</strain>
    </source>
</reference>
<accession>A0A433RWG1</accession>
<dbReference type="SUPFAM" id="SSF110455">
    <property type="entry name" value="Toprim domain"/>
    <property type="match status" value="1"/>
</dbReference>
<dbReference type="GO" id="GO:0043822">
    <property type="term" value="F:ribonuclease M5 activity"/>
    <property type="evidence" value="ECO:0007669"/>
    <property type="project" value="TreeGrafter"/>
</dbReference>
<organism evidence="2 3">
    <name type="scientific">Candidatus Kurthia intestinigallinarum</name>
    <dbReference type="NCBI Taxonomy" id="1562256"/>
    <lineage>
        <taxon>Bacteria</taxon>
        <taxon>Bacillati</taxon>
        <taxon>Bacillota</taxon>
        <taxon>Bacilli</taxon>
        <taxon>Bacillales</taxon>
        <taxon>Caryophanaceae</taxon>
        <taxon>Kurthia</taxon>
    </lineage>
</organism>
<protein>
    <submittedName>
        <fullName evidence="2">TOPRIM domain-containing protein</fullName>
    </submittedName>
</protein>
<dbReference type="OrthoDB" id="2417742at2"/>
<feature type="domain" description="Toprim" evidence="1">
    <location>
        <begin position="4"/>
        <end position="92"/>
    </location>
</feature>
<dbReference type="RefSeq" id="WP_126989855.1">
    <property type="nucleotide sequence ID" value="NZ_JTFC01000017.1"/>
</dbReference>
<proteinExistence type="predicted"/>
<name>A0A433RWG1_9BACL</name>
<evidence type="ECO:0000259" key="1">
    <source>
        <dbReference type="PROSITE" id="PS50880"/>
    </source>
</evidence>
<dbReference type="PANTHER" id="PTHR39156">
    <property type="entry name" value="RIBONUCLEASE M5"/>
    <property type="match status" value="1"/>
</dbReference>
<sequence length="114" mass="13242">MVTDKVLIVEGKQDKLRILPILNEVVEIICTNGTISEDRLEELLAPYEDSDLYVFFDADESGEKARKLVQHYFPHAEHLYTRRTYKQVEHTPQNYLAFVLAAADFQVNPAYLIR</sequence>
<evidence type="ECO:0000313" key="3">
    <source>
        <dbReference type="Proteomes" id="UP000288623"/>
    </source>
</evidence>
<comment type="caution">
    <text evidence="2">The sequence shown here is derived from an EMBL/GenBank/DDBJ whole genome shotgun (WGS) entry which is preliminary data.</text>
</comment>
<dbReference type="SMART" id="SM00493">
    <property type="entry name" value="TOPRIM"/>
    <property type="match status" value="1"/>
</dbReference>
<dbReference type="Pfam" id="PF01751">
    <property type="entry name" value="Toprim"/>
    <property type="match status" value="1"/>
</dbReference>